<evidence type="ECO:0000313" key="3">
    <source>
        <dbReference type="Proteomes" id="UP001265259"/>
    </source>
</evidence>
<dbReference type="PANTHER" id="PTHR42695">
    <property type="entry name" value="GLUTAMINE AMIDOTRANSFERASE YLR126C-RELATED"/>
    <property type="match status" value="1"/>
</dbReference>
<evidence type="ECO:0000259" key="1">
    <source>
        <dbReference type="Pfam" id="PF00117"/>
    </source>
</evidence>
<dbReference type="CDD" id="cd01741">
    <property type="entry name" value="GATase1_1"/>
    <property type="match status" value="1"/>
</dbReference>
<dbReference type="GO" id="GO:0016787">
    <property type="term" value="F:hydrolase activity"/>
    <property type="evidence" value="ECO:0007669"/>
    <property type="project" value="UniProtKB-KW"/>
</dbReference>
<dbReference type="SUPFAM" id="SSF52317">
    <property type="entry name" value="Class I glutamine amidotransferase-like"/>
    <property type="match status" value="1"/>
</dbReference>
<dbReference type="EMBL" id="JAVRHL010000003">
    <property type="protein sequence ID" value="MDT0683470.1"/>
    <property type="molecule type" value="Genomic_DNA"/>
</dbReference>
<feature type="domain" description="Glutamine amidotransferase" evidence="1">
    <location>
        <begin position="41"/>
        <end position="177"/>
    </location>
</feature>
<dbReference type="PROSITE" id="PS51273">
    <property type="entry name" value="GATASE_TYPE_1"/>
    <property type="match status" value="1"/>
</dbReference>
<dbReference type="InterPro" id="IPR029062">
    <property type="entry name" value="Class_I_gatase-like"/>
</dbReference>
<dbReference type="RefSeq" id="WP_311692051.1">
    <property type="nucleotide sequence ID" value="NZ_JAVRHL010000003.1"/>
</dbReference>
<organism evidence="2 3">
    <name type="scientific">Tropicimonas omnivorans</name>
    <dbReference type="NCBI Taxonomy" id="3075590"/>
    <lineage>
        <taxon>Bacteria</taxon>
        <taxon>Pseudomonadati</taxon>
        <taxon>Pseudomonadota</taxon>
        <taxon>Alphaproteobacteria</taxon>
        <taxon>Rhodobacterales</taxon>
        <taxon>Roseobacteraceae</taxon>
        <taxon>Tropicimonas</taxon>
    </lineage>
</organism>
<keyword evidence="3" id="KW-1185">Reference proteome</keyword>
<accession>A0ABU3DIC1</accession>
<dbReference type="Proteomes" id="UP001265259">
    <property type="component" value="Unassembled WGS sequence"/>
</dbReference>
<sequence>MLIGILQTGHAADEVRAEHGDYDDMFERLLGGRGLTFRTWNVVDMDFPASTDAADGWLITGSRHGAYEDHPWIGPLEESIRAIVAAGKPLVGICFGHQIIAQALGGRVEKSPKGWGVGRQFYAYGDEEVSLNAWHQDQVVQKPEMATTVARNAFCEHAALVYGRQVFTVQAHPEFSNAVMAGLIEHRGGNVPADRLDHARSQLEAPNDSARIAGDIADFFLLDRTVEATA</sequence>
<keyword evidence="2" id="KW-0378">Hydrolase</keyword>
<dbReference type="Pfam" id="PF00117">
    <property type="entry name" value="GATase"/>
    <property type="match status" value="1"/>
</dbReference>
<name>A0ABU3DIC1_9RHOB</name>
<keyword evidence="2" id="KW-0315">Glutamine amidotransferase</keyword>
<proteinExistence type="predicted"/>
<reference evidence="2 3" key="1">
    <citation type="submission" date="2023-09" db="EMBL/GenBank/DDBJ databases">
        <authorList>
            <person name="Rey-Velasco X."/>
        </authorList>
    </citation>
    <scope>NUCLEOTIDE SEQUENCE [LARGE SCALE GENOMIC DNA]</scope>
    <source>
        <strain evidence="2 3">F158</strain>
    </source>
</reference>
<dbReference type="Gene3D" id="3.40.50.880">
    <property type="match status" value="1"/>
</dbReference>
<protein>
    <submittedName>
        <fullName evidence="2">Type 1 glutamine amidotransferase</fullName>
        <ecNumber evidence="2">3.4.-.-</ecNumber>
    </submittedName>
</protein>
<dbReference type="InterPro" id="IPR044992">
    <property type="entry name" value="ChyE-like"/>
</dbReference>
<dbReference type="EC" id="3.4.-.-" evidence="2"/>
<dbReference type="PANTHER" id="PTHR42695:SF5">
    <property type="entry name" value="GLUTAMINE AMIDOTRANSFERASE YLR126C-RELATED"/>
    <property type="match status" value="1"/>
</dbReference>
<gene>
    <name evidence="2" type="ORF">RM543_12305</name>
</gene>
<evidence type="ECO:0000313" key="2">
    <source>
        <dbReference type="EMBL" id="MDT0683470.1"/>
    </source>
</evidence>
<dbReference type="InterPro" id="IPR017926">
    <property type="entry name" value="GATASE"/>
</dbReference>
<comment type="caution">
    <text evidence="2">The sequence shown here is derived from an EMBL/GenBank/DDBJ whole genome shotgun (WGS) entry which is preliminary data.</text>
</comment>